<gene>
    <name evidence="2" type="ORF">GMARGA_LOCUS14911</name>
</gene>
<proteinExistence type="predicted"/>
<keyword evidence="3" id="KW-1185">Reference proteome</keyword>
<comment type="caution">
    <text evidence="2">The sequence shown here is derived from an EMBL/GenBank/DDBJ whole genome shotgun (WGS) entry which is preliminary data.</text>
</comment>
<dbReference type="Proteomes" id="UP000789901">
    <property type="component" value="Unassembled WGS sequence"/>
</dbReference>
<sequence length="76" mass="8640">MYLTYGSKTAEVLISTNGRSPVEVVKKSFKSKGTFDEFEYDNKVLEEAKGFYVEEKLPTQETEPKNKSLEQGLQKA</sequence>
<evidence type="ECO:0000313" key="3">
    <source>
        <dbReference type="Proteomes" id="UP000789901"/>
    </source>
</evidence>
<organism evidence="2 3">
    <name type="scientific">Gigaspora margarita</name>
    <dbReference type="NCBI Taxonomy" id="4874"/>
    <lineage>
        <taxon>Eukaryota</taxon>
        <taxon>Fungi</taxon>
        <taxon>Fungi incertae sedis</taxon>
        <taxon>Mucoromycota</taxon>
        <taxon>Glomeromycotina</taxon>
        <taxon>Glomeromycetes</taxon>
        <taxon>Diversisporales</taxon>
        <taxon>Gigasporaceae</taxon>
        <taxon>Gigaspora</taxon>
    </lineage>
</organism>
<feature type="region of interest" description="Disordered" evidence="1">
    <location>
        <begin position="55"/>
        <end position="76"/>
    </location>
</feature>
<feature type="compositionally biased region" description="Basic and acidic residues" evidence="1">
    <location>
        <begin position="55"/>
        <end position="68"/>
    </location>
</feature>
<accession>A0ABN7V6T0</accession>
<reference evidence="2 3" key="1">
    <citation type="submission" date="2021-06" db="EMBL/GenBank/DDBJ databases">
        <authorList>
            <person name="Kallberg Y."/>
            <person name="Tangrot J."/>
            <person name="Rosling A."/>
        </authorList>
    </citation>
    <scope>NUCLEOTIDE SEQUENCE [LARGE SCALE GENOMIC DNA]</scope>
    <source>
        <strain evidence="2 3">120-4 pot B 10/14</strain>
    </source>
</reference>
<dbReference type="EMBL" id="CAJVQB010010076">
    <property type="protein sequence ID" value="CAG8736376.1"/>
    <property type="molecule type" value="Genomic_DNA"/>
</dbReference>
<name>A0ABN7V6T0_GIGMA</name>
<protein>
    <submittedName>
        <fullName evidence="2">17583_t:CDS:1</fullName>
    </submittedName>
</protein>
<evidence type="ECO:0000313" key="2">
    <source>
        <dbReference type="EMBL" id="CAG8736376.1"/>
    </source>
</evidence>
<evidence type="ECO:0000256" key="1">
    <source>
        <dbReference type="SAM" id="MobiDB-lite"/>
    </source>
</evidence>